<name>A0A290S903_9GAMM</name>
<evidence type="ECO:0000256" key="1">
    <source>
        <dbReference type="SAM" id="MobiDB-lite"/>
    </source>
</evidence>
<evidence type="ECO:0000313" key="2">
    <source>
        <dbReference type="EMBL" id="ATC87491.1"/>
    </source>
</evidence>
<proteinExistence type="predicted"/>
<accession>A0A290S903</accession>
<dbReference type="AlphaFoldDB" id="A0A290S903"/>
<feature type="region of interest" description="Disordered" evidence="1">
    <location>
        <begin position="59"/>
        <end position="141"/>
    </location>
</feature>
<gene>
    <name evidence="2" type="ORF">PARC_a3070</name>
</gene>
<organism evidence="2 3">
    <name type="scientific">Pseudoalteromonas arctica A 37-1-2</name>
    <dbReference type="NCBI Taxonomy" id="1117313"/>
    <lineage>
        <taxon>Bacteria</taxon>
        <taxon>Pseudomonadati</taxon>
        <taxon>Pseudomonadota</taxon>
        <taxon>Gammaproteobacteria</taxon>
        <taxon>Alteromonadales</taxon>
        <taxon>Pseudoalteromonadaceae</taxon>
        <taxon>Pseudoalteromonas</taxon>
    </lineage>
</organism>
<evidence type="ECO:0000313" key="3">
    <source>
        <dbReference type="Proteomes" id="UP000016505"/>
    </source>
</evidence>
<dbReference type="KEGG" id="part:PARC_a3070"/>
<dbReference type="Proteomes" id="UP000016505">
    <property type="component" value="Chromosome I"/>
</dbReference>
<reference evidence="2 3" key="1">
    <citation type="journal article" date="2012" name="J. Bacteriol.">
        <title>Genome sequences of type strains of seven species of the marine bacterium Pseudoalteromonas.</title>
        <authorList>
            <person name="Xie B.B."/>
            <person name="Shu Y.L."/>
            <person name="Qin Q.L."/>
            <person name="Rong J.C."/>
            <person name="Zhang X.Y."/>
            <person name="Chen X.L."/>
            <person name="Shi M."/>
            <person name="He H.L."/>
            <person name="Zhou B.C."/>
            <person name="Zhang Y.Z."/>
        </authorList>
    </citation>
    <scope>NUCLEOTIDE SEQUENCE [LARGE SCALE GENOMIC DNA]</scope>
    <source>
        <strain evidence="2 3">A 37-1-2</strain>
    </source>
</reference>
<dbReference type="EMBL" id="CP011025">
    <property type="protein sequence ID" value="ATC87491.1"/>
    <property type="molecule type" value="Genomic_DNA"/>
</dbReference>
<sequence length="141" mass="15505">MAPTASPVYQGGQSVTGLPTSYTRPAVNLDIGSLFRPNPIAQALFNYVFNEEDNECPNNLPDFDFESPANHPIGQDGLKWPWHGKQPQGGKFGGYKNPNGPESIHPDLDHGEPIGPHWDFNDRKGPGWRIYPNGGVKKKGK</sequence>
<protein>
    <submittedName>
        <fullName evidence="2">Uncharacterized protein</fullName>
    </submittedName>
</protein>